<proteinExistence type="predicted"/>
<feature type="region of interest" description="Disordered" evidence="1">
    <location>
        <begin position="254"/>
        <end position="276"/>
    </location>
</feature>
<evidence type="ECO:0000313" key="2">
    <source>
        <dbReference type="EMBL" id="KAJ3571930.1"/>
    </source>
</evidence>
<gene>
    <name evidence="2" type="ORF">NPX13_g5217</name>
</gene>
<comment type="caution">
    <text evidence="2">The sequence shown here is derived from an EMBL/GenBank/DDBJ whole genome shotgun (WGS) entry which is preliminary data.</text>
</comment>
<dbReference type="Proteomes" id="UP001148614">
    <property type="component" value="Unassembled WGS sequence"/>
</dbReference>
<dbReference type="AlphaFoldDB" id="A0A9W8NE24"/>
<evidence type="ECO:0000256" key="1">
    <source>
        <dbReference type="SAM" id="MobiDB-lite"/>
    </source>
</evidence>
<accession>A0A9W8NE24</accession>
<keyword evidence="3" id="KW-1185">Reference proteome</keyword>
<sequence length="319" mass="36499">MKWSQQNSGEQASGPLPISPPLLDCQSVEYLYHNGAKLWRKEWFTDFERQLAQSTQTKFTVTSFDGEVRTFTEESLGVKTPTCKREARFREYWELIHSSNNASNFGNCTYLPFLRNPIPKPGATSSRARQMFLKSLERWRLKEARKVNKIVCSGLGDIFQAEETQSWNGQLIMLERPLLHHAIARTTFDVANSLIQTQERKTRLLTQDPGYLDQTKSALDDLGWEVVGEHGAGGRTDHCGSGPANCYHMQYKRTHPSRERDDNLSRPPWVDPESPRTREMWKEYTRYDLGGEPGYKEGLDDLEIYVKTGNDRGGNGSVT</sequence>
<reference evidence="2" key="1">
    <citation type="submission" date="2022-07" db="EMBL/GenBank/DDBJ databases">
        <title>Genome Sequence of Xylaria arbuscula.</title>
        <authorList>
            <person name="Buettner E."/>
        </authorList>
    </citation>
    <scope>NUCLEOTIDE SEQUENCE</scope>
    <source>
        <strain evidence="2">VT107</strain>
    </source>
</reference>
<name>A0A9W8NE24_9PEZI</name>
<organism evidence="2 3">
    <name type="scientific">Xylaria arbuscula</name>
    <dbReference type="NCBI Taxonomy" id="114810"/>
    <lineage>
        <taxon>Eukaryota</taxon>
        <taxon>Fungi</taxon>
        <taxon>Dikarya</taxon>
        <taxon>Ascomycota</taxon>
        <taxon>Pezizomycotina</taxon>
        <taxon>Sordariomycetes</taxon>
        <taxon>Xylariomycetidae</taxon>
        <taxon>Xylariales</taxon>
        <taxon>Xylariaceae</taxon>
        <taxon>Xylaria</taxon>
    </lineage>
</organism>
<protein>
    <submittedName>
        <fullName evidence="2">Uncharacterized protein</fullName>
    </submittedName>
</protein>
<evidence type="ECO:0000313" key="3">
    <source>
        <dbReference type="Proteomes" id="UP001148614"/>
    </source>
</evidence>
<dbReference type="EMBL" id="JANPWZ010000806">
    <property type="protein sequence ID" value="KAJ3571930.1"/>
    <property type="molecule type" value="Genomic_DNA"/>
</dbReference>